<reference evidence="5 6" key="1">
    <citation type="submission" date="2018-01" db="EMBL/GenBank/DDBJ databases">
        <title>Draft genome sequence of Salinispora sp. 13K206.</title>
        <authorList>
            <person name="Sahin N."/>
            <person name="Saygin H."/>
            <person name="Ay H."/>
        </authorList>
    </citation>
    <scope>NUCLEOTIDE SEQUENCE [LARGE SCALE GENOMIC DNA]</scope>
    <source>
        <strain evidence="5 6">13K206</strain>
    </source>
</reference>
<organism evidence="5 6">
    <name type="scientific">Micromonospora deserti</name>
    <dbReference type="NCBI Taxonomy" id="2070366"/>
    <lineage>
        <taxon>Bacteria</taxon>
        <taxon>Bacillati</taxon>
        <taxon>Actinomycetota</taxon>
        <taxon>Actinomycetes</taxon>
        <taxon>Micromonosporales</taxon>
        <taxon>Micromonosporaceae</taxon>
        <taxon>Micromonospora</taxon>
    </lineage>
</organism>
<dbReference type="InterPro" id="IPR050194">
    <property type="entry name" value="Glycosyltransferase_grp1"/>
</dbReference>
<feature type="domain" description="Glycosyltransferase subfamily 4-like N-terminal" evidence="4">
    <location>
        <begin position="20"/>
        <end position="202"/>
    </location>
</feature>
<evidence type="ECO:0000313" key="6">
    <source>
        <dbReference type="Proteomes" id="UP000248749"/>
    </source>
</evidence>
<dbReference type="SUPFAM" id="SSF53756">
    <property type="entry name" value="UDP-Glycosyltransferase/glycogen phosphorylase"/>
    <property type="match status" value="1"/>
</dbReference>
<sequence>MKVGLVSQWYPPEGVFIPGNLAHQLAERGHEVRVLTTFPSYPHGRTYPGWRQRWRYREVDGPVAVRRVPAYPSHDTSAVRRALSHLSFGASSALAGLGWLGRVDVTYVYHPPPTAIAAAALLRAARRTPIVLHVQDMWPESVLQSGMAPTGQRGRALERGLTALMRTTYRLAGAIVVISPAMAELVVERGADPARVRVVWNWTDDALFRPVPATDQARAVLGHRGRCTVMFAGNLGLLQGIETAIRAAAAVGDRIDLVLVGSGADEDAARRLAAELGADNVRFVGRRPPEQMAELYAAADWQLVCLRDLPALRGTIPSKLQAALACGAPVIAAVGGDAAALVRSTGVGLVCPPEDWRALAGRFIEAAARPAAARAELGRRARQVYRDRMSLRVGVDQFEDILVKAAAERGRS</sequence>
<dbReference type="PANTHER" id="PTHR45947">
    <property type="entry name" value="SULFOQUINOVOSYL TRANSFERASE SQD2"/>
    <property type="match status" value="1"/>
</dbReference>
<dbReference type="PANTHER" id="PTHR45947:SF3">
    <property type="entry name" value="SULFOQUINOVOSYL TRANSFERASE SQD2"/>
    <property type="match status" value="1"/>
</dbReference>
<dbReference type="AlphaFoldDB" id="A0A2W2DW61"/>
<proteinExistence type="predicted"/>
<evidence type="ECO:0000259" key="3">
    <source>
        <dbReference type="Pfam" id="PF00534"/>
    </source>
</evidence>
<keyword evidence="6" id="KW-1185">Reference proteome</keyword>
<gene>
    <name evidence="5" type="ORF">C1I99_07180</name>
</gene>
<dbReference type="OrthoDB" id="3180470at2"/>
<dbReference type="GO" id="GO:0016758">
    <property type="term" value="F:hexosyltransferase activity"/>
    <property type="evidence" value="ECO:0007669"/>
    <property type="project" value="TreeGrafter"/>
</dbReference>
<dbReference type="Pfam" id="PF00534">
    <property type="entry name" value="Glycos_transf_1"/>
    <property type="match status" value="1"/>
</dbReference>
<keyword evidence="2 5" id="KW-0808">Transferase</keyword>
<dbReference type="InterPro" id="IPR028098">
    <property type="entry name" value="Glyco_trans_4-like_N"/>
</dbReference>
<evidence type="ECO:0000259" key="4">
    <source>
        <dbReference type="Pfam" id="PF13579"/>
    </source>
</evidence>
<dbReference type="Pfam" id="PF13579">
    <property type="entry name" value="Glyco_trans_4_4"/>
    <property type="match status" value="1"/>
</dbReference>
<dbReference type="GO" id="GO:1901137">
    <property type="term" value="P:carbohydrate derivative biosynthetic process"/>
    <property type="evidence" value="ECO:0007669"/>
    <property type="project" value="UniProtKB-ARBA"/>
</dbReference>
<evidence type="ECO:0000256" key="1">
    <source>
        <dbReference type="ARBA" id="ARBA00022676"/>
    </source>
</evidence>
<dbReference type="InterPro" id="IPR001296">
    <property type="entry name" value="Glyco_trans_1"/>
</dbReference>
<accession>A0A2W2DW61</accession>
<dbReference type="CDD" id="cd03794">
    <property type="entry name" value="GT4_WbuB-like"/>
    <property type="match status" value="1"/>
</dbReference>
<protein>
    <submittedName>
        <fullName evidence="5">Glycosyltransferase WbuB</fullName>
    </submittedName>
</protein>
<dbReference type="EMBL" id="POUB01000029">
    <property type="protein sequence ID" value="PZG01427.1"/>
    <property type="molecule type" value="Genomic_DNA"/>
</dbReference>
<feature type="domain" description="Glycosyl transferase family 1" evidence="3">
    <location>
        <begin position="225"/>
        <end position="383"/>
    </location>
</feature>
<dbReference type="Proteomes" id="UP000248749">
    <property type="component" value="Unassembled WGS sequence"/>
</dbReference>
<evidence type="ECO:0000256" key="2">
    <source>
        <dbReference type="ARBA" id="ARBA00022679"/>
    </source>
</evidence>
<keyword evidence="1" id="KW-0328">Glycosyltransferase</keyword>
<name>A0A2W2DW61_9ACTN</name>
<evidence type="ECO:0000313" key="5">
    <source>
        <dbReference type="EMBL" id="PZG01427.1"/>
    </source>
</evidence>
<dbReference type="RefSeq" id="WP_111133415.1">
    <property type="nucleotide sequence ID" value="NZ_POUB01000029.1"/>
</dbReference>
<comment type="caution">
    <text evidence="5">The sequence shown here is derived from an EMBL/GenBank/DDBJ whole genome shotgun (WGS) entry which is preliminary data.</text>
</comment>
<dbReference type="Gene3D" id="3.40.50.2000">
    <property type="entry name" value="Glycogen Phosphorylase B"/>
    <property type="match status" value="2"/>
</dbReference>